<comment type="caution">
    <text evidence="2">The sequence shown here is derived from an EMBL/GenBank/DDBJ whole genome shotgun (WGS) entry which is preliminary data.</text>
</comment>
<keyword evidence="1" id="KW-0812">Transmembrane</keyword>
<protein>
    <submittedName>
        <fullName evidence="2">Uncharacterized protein</fullName>
    </submittedName>
</protein>
<gene>
    <name evidence="2" type="ORF">DBV05_g7478</name>
</gene>
<feature type="transmembrane region" description="Helical" evidence="1">
    <location>
        <begin position="550"/>
        <end position="572"/>
    </location>
</feature>
<keyword evidence="1" id="KW-0472">Membrane</keyword>
<feature type="transmembrane region" description="Helical" evidence="1">
    <location>
        <begin position="584"/>
        <end position="603"/>
    </location>
</feature>
<sequence>MNKVKPSKTSAPSYPEFDSLSAYLIDDQTARTFRTAEAERLSDVVKNLDRPLILRQSAFLRRLKGDEDGYRTLSRLSQTILTALSLCLLDNECINVEFCTRLANRERLQKLIQQAKLAADMTEPVGSETGEPASDDSDQKLDAAFDIVNYISAILVRLVCQTGVGDYWLANVMAVLVARIAKIKVLLMDIVSSAATSAAAGEDALEKSQGSSRFSMGFADEEEECEEALRLIEANTKEGLTSEAEAEVSSYCVNQNKYRSGINAALKYILLSLRIMNRSGLPPTSYEMCLVVYDIGFSGFKTVLFQDRDLEYSASSDRSVLNTAQPALVILNQTLQHLKHKPRTQDSGSEGSTETFVEWAFLEKNLDASSSSLVGGIDYNELSTSLRKVRLSSLADIVNVMVPLIATSPILLADFTNFRTMMALSGGVEDVVTPFQEGHFGAFFRLYTDDFEREAESREILRLSQAFREQRFSRCRLLTESHSKWITKIWNTPQKSTDPVVERVGTQRDVLPLCDQDNERGMQKKLDACVACMQGWVVDETSVTIPCKTYVWTVMGAAMLLAGGGVAIGFTVGGRIQAVDPFNLATYTWVLAAFVILICKAVLVENWTWSDFLHQRVKCRSVSELAATTRIDEQLIMAKLLHDDCGGTILLTRGPYNSVFRRQTDGTNGFSIDRPISAETLMLSGLALLKVVTPRGHAIVCLDYRCGWSARMCSPISLRLAKVEDFKWKRVQGVYEFHGAKVLFE</sequence>
<dbReference type="Proteomes" id="UP000325902">
    <property type="component" value="Unassembled WGS sequence"/>
</dbReference>
<evidence type="ECO:0000313" key="2">
    <source>
        <dbReference type="EMBL" id="KAB2573874.1"/>
    </source>
</evidence>
<proteinExistence type="predicted"/>
<evidence type="ECO:0000313" key="3">
    <source>
        <dbReference type="Proteomes" id="UP000325902"/>
    </source>
</evidence>
<reference evidence="2 3" key="1">
    <citation type="journal article" date="2019" name="Sci. Rep.">
        <title>A multi-omics analysis of the grapevine pathogen Lasiodiplodia theobromae reveals that temperature affects the expression of virulence- and pathogenicity-related genes.</title>
        <authorList>
            <person name="Felix C."/>
            <person name="Meneses R."/>
            <person name="Goncalves M.F.M."/>
            <person name="Tilleman L."/>
            <person name="Duarte A.S."/>
            <person name="Jorrin-Novo J.V."/>
            <person name="Van de Peer Y."/>
            <person name="Deforce D."/>
            <person name="Van Nieuwerburgh F."/>
            <person name="Esteves A.C."/>
            <person name="Alves A."/>
        </authorList>
    </citation>
    <scope>NUCLEOTIDE SEQUENCE [LARGE SCALE GENOMIC DNA]</scope>
    <source>
        <strain evidence="2 3">LA-SOL3</strain>
    </source>
</reference>
<keyword evidence="3" id="KW-1185">Reference proteome</keyword>
<dbReference type="EMBL" id="VCHE01000051">
    <property type="protein sequence ID" value="KAB2573874.1"/>
    <property type="molecule type" value="Genomic_DNA"/>
</dbReference>
<dbReference type="OrthoDB" id="5419219at2759"/>
<dbReference type="AlphaFoldDB" id="A0A5N5D9G7"/>
<name>A0A5N5D9G7_9PEZI</name>
<accession>A0A5N5D9G7</accession>
<evidence type="ECO:0000256" key="1">
    <source>
        <dbReference type="SAM" id="Phobius"/>
    </source>
</evidence>
<organism evidence="2 3">
    <name type="scientific">Lasiodiplodia theobromae</name>
    <dbReference type="NCBI Taxonomy" id="45133"/>
    <lineage>
        <taxon>Eukaryota</taxon>
        <taxon>Fungi</taxon>
        <taxon>Dikarya</taxon>
        <taxon>Ascomycota</taxon>
        <taxon>Pezizomycotina</taxon>
        <taxon>Dothideomycetes</taxon>
        <taxon>Dothideomycetes incertae sedis</taxon>
        <taxon>Botryosphaeriales</taxon>
        <taxon>Botryosphaeriaceae</taxon>
        <taxon>Lasiodiplodia</taxon>
    </lineage>
</organism>
<keyword evidence="1" id="KW-1133">Transmembrane helix</keyword>